<feature type="region of interest" description="Disordered" evidence="1">
    <location>
        <begin position="34"/>
        <end position="78"/>
    </location>
</feature>
<keyword evidence="3" id="KW-1185">Reference proteome</keyword>
<protein>
    <submittedName>
        <fullName evidence="2">Uncharacterized protein</fullName>
    </submittedName>
</protein>
<accession>A0ABD0V1S3</accession>
<dbReference type="Proteomes" id="UP001552299">
    <property type="component" value="Unassembled WGS sequence"/>
</dbReference>
<sequence length="78" mass="8291">MAAKKVDVLKECLKGKIGQLKSVFEDKMTSMEETFSNLEGKQKSPREKSTSPAATATADPLEDPPGTRSGAHGLMGVP</sequence>
<organism evidence="2 3">
    <name type="scientific">Dendrobium thyrsiflorum</name>
    <name type="common">Pinecone-like raceme dendrobium</name>
    <name type="synonym">Orchid</name>
    <dbReference type="NCBI Taxonomy" id="117978"/>
    <lineage>
        <taxon>Eukaryota</taxon>
        <taxon>Viridiplantae</taxon>
        <taxon>Streptophyta</taxon>
        <taxon>Embryophyta</taxon>
        <taxon>Tracheophyta</taxon>
        <taxon>Spermatophyta</taxon>
        <taxon>Magnoliopsida</taxon>
        <taxon>Liliopsida</taxon>
        <taxon>Asparagales</taxon>
        <taxon>Orchidaceae</taxon>
        <taxon>Epidendroideae</taxon>
        <taxon>Malaxideae</taxon>
        <taxon>Dendrobiinae</taxon>
        <taxon>Dendrobium</taxon>
    </lineage>
</organism>
<proteinExistence type="predicted"/>
<feature type="compositionally biased region" description="Basic and acidic residues" evidence="1">
    <location>
        <begin position="40"/>
        <end position="49"/>
    </location>
</feature>
<evidence type="ECO:0000256" key="1">
    <source>
        <dbReference type="SAM" id="MobiDB-lite"/>
    </source>
</evidence>
<name>A0ABD0V1S3_DENTH</name>
<dbReference type="AlphaFoldDB" id="A0ABD0V1S3"/>
<evidence type="ECO:0000313" key="2">
    <source>
        <dbReference type="EMBL" id="KAL0918638.1"/>
    </source>
</evidence>
<gene>
    <name evidence="2" type="ORF">M5K25_010657</name>
</gene>
<evidence type="ECO:0000313" key="3">
    <source>
        <dbReference type="Proteomes" id="UP001552299"/>
    </source>
</evidence>
<reference evidence="2 3" key="1">
    <citation type="journal article" date="2024" name="Plant Biotechnol. J.">
        <title>Dendrobium thyrsiflorum genome and its molecular insights into genes involved in important horticultural traits.</title>
        <authorList>
            <person name="Chen B."/>
            <person name="Wang J.Y."/>
            <person name="Zheng P.J."/>
            <person name="Li K.L."/>
            <person name="Liang Y.M."/>
            <person name="Chen X.F."/>
            <person name="Zhang C."/>
            <person name="Zhao X."/>
            <person name="He X."/>
            <person name="Zhang G.Q."/>
            <person name="Liu Z.J."/>
            <person name="Xu Q."/>
        </authorList>
    </citation>
    <scope>NUCLEOTIDE SEQUENCE [LARGE SCALE GENOMIC DNA]</scope>
    <source>
        <strain evidence="2">GZMU011</strain>
    </source>
</reference>
<dbReference type="EMBL" id="JANQDX010000009">
    <property type="protein sequence ID" value="KAL0918638.1"/>
    <property type="molecule type" value="Genomic_DNA"/>
</dbReference>
<comment type="caution">
    <text evidence="2">The sequence shown here is derived from an EMBL/GenBank/DDBJ whole genome shotgun (WGS) entry which is preliminary data.</text>
</comment>